<evidence type="ECO:0000313" key="1">
    <source>
        <dbReference type="EMBL" id="KAJ9108499.1"/>
    </source>
</evidence>
<gene>
    <name evidence="1" type="ORF">QFC20_003405</name>
</gene>
<organism evidence="1 2">
    <name type="scientific">Naganishia adeliensis</name>
    <dbReference type="NCBI Taxonomy" id="92952"/>
    <lineage>
        <taxon>Eukaryota</taxon>
        <taxon>Fungi</taxon>
        <taxon>Dikarya</taxon>
        <taxon>Basidiomycota</taxon>
        <taxon>Agaricomycotina</taxon>
        <taxon>Tremellomycetes</taxon>
        <taxon>Filobasidiales</taxon>
        <taxon>Filobasidiaceae</taxon>
        <taxon>Naganishia</taxon>
    </lineage>
</organism>
<comment type="caution">
    <text evidence="1">The sequence shown here is derived from an EMBL/GenBank/DDBJ whole genome shotgun (WGS) entry which is preliminary data.</text>
</comment>
<sequence length="1134" mass="124931">MVSQRASQGKVVESSPEEEVDEIESSDEEEQEWEARAILDEKTIPNPDYRKPRSNSHSSRSKTAVPPTIIQYLIDWEGVDPDTGKPWVPSWENGDGATQGLIDDWERQKKEDPDIVGRYTRQQEEKRRKSRRKSSGKQSDSQRKESSKRAASGSASKADVSSGAPRESPWRPAEKDEPQQPAGSPPPAKSTLSDRPIRNSQPSKRKIVVSPPTTTSSGKRTQDDAVAVSDKGDSSSKRDSRGKYATSEGSKRVDDRRQGKRRETALGDSVSRLQDRERQASTVSPKSTEFDPVSRKRKKILDSDDETESPTITARTTSSRTGSTVRDDDQRQAKKQKTTRDKPEKGSRREDKDSRTNATNEGSRSTSRNHGPGETLEAIRAMRDHNKTRDRDARVATPDTSSARKKEEKSAREPPSSEAKETGKKTVTFDHSQSTNSPSIVGDSQPPLTSSGESRASQRTPSQRTPPDLAQSTDVRRLAISGAMTQASLGSPARPGQGLPLPLVNAEADPSTKTETPAAAPMEVDQEFVHNSLFAMEDDGGSDHSSPDMLQSQAVALQRAIDLLMMEDNFLEEAKAKEGHTPEPTVAEPPAIQENQVPIVTGREARSDSVNQAVSDHTTAAVQAKEPSKRAPRKPFSAVDDFVAPAPPAPPGKQAQSVSDQAAAVKQPNAPKELHPVPHLAPSVFRNVGLSGTPESFMNTQADSIHDFESPHRDVRVPETTVEASSEAAVAVSEKVSAVDATVQTEMVVEQMTTEVSVTNEKPPATMDDEEESQLPELGEDDWSRILDTATINPSILGKPPGIPDDEDMTSSEETSHRSDENLPPRAVVENGAILEAQAKIQALESDLAKVQSEKQQLEEHVDTLKADLQEATTNQQNSQSQFSLIQDLYNQASATTMRLSRENEELEEEAERLRRQVDTGLKQKDLFIQSFVDAKDREIAELKARNDILLLQAERTDTIRDQLANLRQVQADLRYAEAQMSVCAECNRRTTQTSNDSDPEYRPPRMIVPDNIDRSTRSRAKARVEPVQAKVVEKPVVRKPILHAPVQRPESQEARKKLPLTDLARWAHDRDIRSLPESSQEVNLGADVADVDMVHICRWRPKHGNVCSALFANVEDLAHHTLGHLSSDPAVNV</sequence>
<dbReference type="Proteomes" id="UP001230649">
    <property type="component" value="Unassembled WGS sequence"/>
</dbReference>
<keyword evidence="2" id="KW-1185">Reference proteome</keyword>
<evidence type="ECO:0000313" key="2">
    <source>
        <dbReference type="Proteomes" id="UP001230649"/>
    </source>
</evidence>
<proteinExistence type="predicted"/>
<accession>A0ACC2WB85</accession>
<name>A0ACC2WB85_9TREE</name>
<protein>
    <submittedName>
        <fullName evidence="1">Uncharacterized protein</fullName>
    </submittedName>
</protein>
<reference evidence="1" key="1">
    <citation type="submission" date="2023-04" db="EMBL/GenBank/DDBJ databases">
        <title>Draft Genome sequencing of Naganishia species isolated from polar environments using Oxford Nanopore Technology.</title>
        <authorList>
            <person name="Leo P."/>
            <person name="Venkateswaran K."/>
        </authorList>
    </citation>
    <scope>NUCLEOTIDE SEQUENCE</scope>
    <source>
        <strain evidence="1">MNA-CCFEE 5262</strain>
    </source>
</reference>
<dbReference type="EMBL" id="JASBWS010000031">
    <property type="protein sequence ID" value="KAJ9108499.1"/>
    <property type="molecule type" value="Genomic_DNA"/>
</dbReference>